<gene>
    <name evidence="2" type="ORF">A3D25_02435</name>
</gene>
<dbReference type="InterPro" id="IPR036597">
    <property type="entry name" value="Fido-like_dom_sf"/>
</dbReference>
<proteinExistence type="predicted"/>
<evidence type="ECO:0000259" key="1">
    <source>
        <dbReference type="PROSITE" id="PS51459"/>
    </source>
</evidence>
<sequence>MTIAIYLTLEEILVIHQDQIDRYGGSHGLRDLTLLESAAYRPQTTFGNEELYPSLFNKAASLMHSIILNHPFLEGNKRTGMVGGIVFLEKNSLSLEVSQKELVMVALKIATKEWDIKAIAEWMQDNSK</sequence>
<dbReference type="PIRSF" id="PIRSF018297">
    <property type="entry name" value="Doc"/>
    <property type="match status" value="1"/>
</dbReference>
<organism evidence="2 3">
    <name type="scientific">Candidatus Daviesbacteria bacterium RIFCSPHIGHO2_02_FULL_43_12</name>
    <dbReference type="NCBI Taxonomy" id="1797776"/>
    <lineage>
        <taxon>Bacteria</taxon>
        <taxon>Candidatus Daviesiibacteriota</taxon>
    </lineage>
</organism>
<dbReference type="EMBL" id="MFDD01000002">
    <property type="protein sequence ID" value="OGE41359.1"/>
    <property type="molecule type" value="Genomic_DNA"/>
</dbReference>
<reference evidence="2 3" key="1">
    <citation type="journal article" date="2016" name="Nat. Commun.">
        <title>Thousands of microbial genomes shed light on interconnected biogeochemical processes in an aquifer system.</title>
        <authorList>
            <person name="Anantharaman K."/>
            <person name="Brown C.T."/>
            <person name="Hug L.A."/>
            <person name="Sharon I."/>
            <person name="Castelle C.J."/>
            <person name="Probst A.J."/>
            <person name="Thomas B.C."/>
            <person name="Singh A."/>
            <person name="Wilkins M.J."/>
            <person name="Karaoz U."/>
            <person name="Brodie E.L."/>
            <person name="Williams K.H."/>
            <person name="Hubbard S.S."/>
            <person name="Banfield J.F."/>
        </authorList>
    </citation>
    <scope>NUCLEOTIDE SEQUENCE [LARGE SCALE GENOMIC DNA]</scope>
</reference>
<dbReference type="InterPro" id="IPR006440">
    <property type="entry name" value="Doc"/>
</dbReference>
<dbReference type="NCBIfam" id="TIGR01550">
    <property type="entry name" value="DOC_P1"/>
    <property type="match status" value="1"/>
</dbReference>
<dbReference type="AlphaFoldDB" id="A0A1F5KKK3"/>
<dbReference type="SUPFAM" id="SSF140931">
    <property type="entry name" value="Fic-like"/>
    <property type="match status" value="1"/>
</dbReference>
<protein>
    <recommendedName>
        <fullName evidence="1">Fido domain-containing protein</fullName>
    </recommendedName>
</protein>
<evidence type="ECO:0000313" key="2">
    <source>
        <dbReference type="EMBL" id="OGE41359.1"/>
    </source>
</evidence>
<dbReference type="PROSITE" id="PS51459">
    <property type="entry name" value="FIDO"/>
    <property type="match status" value="1"/>
</dbReference>
<dbReference type="Proteomes" id="UP000177328">
    <property type="component" value="Unassembled WGS sequence"/>
</dbReference>
<dbReference type="InterPro" id="IPR053737">
    <property type="entry name" value="Type_II_TA_Toxin"/>
</dbReference>
<comment type="caution">
    <text evidence="2">The sequence shown here is derived from an EMBL/GenBank/DDBJ whole genome shotgun (WGS) entry which is preliminary data.</text>
</comment>
<dbReference type="Pfam" id="PF02661">
    <property type="entry name" value="Fic"/>
    <property type="match status" value="1"/>
</dbReference>
<accession>A0A1F5KKK3</accession>
<evidence type="ECO:0000313" key="3">
    <source>
        <dbReference type="Proteomes" id="UP000177328"/>
    </source>
</evidence>
<name>A0A1F5KKK3_9BACT</name>
<dbReference type="PANTHER" id="PTHR39426:SF1">
    <property type="entry name" value="HOMOLOGY TO DEATH-ON-CURING PROTEIN OF PHAGE P1"/>
    <property type="match status" value="1"/>
</dbReference>
<dbReference type="PANTHER" id="PTHR39426">
    <property type="entry name" value="HOMOLOGY TO DEATH-ON-CURING PROTEIN OF PHAGE P1"/>
    <property type="match status" value="1"/>
</dbReference>
<dbReference type="Gene3D" id="1.20.120.1870">
    <property type="entry name" value="Fic/DOC protein, Fido domain"/>
    <property type="match status" value="1"/>
</dbReference>
<feature type="domain" description="Fido" evidence="1">
    <location>
        <begin position="7"/>
        <end position="125"/>
    </location>
</feature>
<dbReference type="InterPro" id="IPR003812">
    <property type="entry name" value="Fido"/>
</dbReference>
<dbReference type="GO" id="GO:0016301">
    <property type="term" value="F:kinase activity"/>
    <property type="evidence" value="ECO:0007669"/>
    <property type="project" value="InterPro"/>
</dbReference>